<name>A0A078M9J9_9BACL</name>
<dbReference type="SUPFAM" id="SSF52743">
    <property type="entry name" value="Subtilisin-like"/>
    <property type="match status" value="1"/>
</dbReference>
<dbReference type="InterPro" id="IPR023827">
    <property type="entry name" value="Peptidase_S8_Asp-AS"/>
</dbReference>
<evidence type="ECO:0000259" key="8">
    <source>
        <dbReference type="Pfam" id="PF00082"/>
    </source>
</evidence>
<accession>A0A078M9J9</accession>
<dbReference type="PANTHER" id="PTHR43399">
    <property type="entry name" value="SUBTILISIN-RELATED"/>
    <property type="match status" value="1"/>
</dbReference>
<keyword evidence="3 5" id="KW-0378">Hydrolase</keyword>
<feature type="active site" description="Charge relay system" evidence="5">
    <location>
        <position position="316"/>
    </location>
</feature>
<organism evidence="9">
    <name type="scientific">Metalysinibacillus saudimassiliensis</name>
    <dbReference type="NCBI Taxonomy" id="1461583"/>
    <lineage>
        <taxon>Bacteria</taxon>
        <taxon>Bacillati</taxon>
        <taxon>Bacillota</taxon>
        <taxon>Bacilli</taxon>
        <taxon>Bacillales</taxon>
        <taxon>Caryophanaceae</taxon>
        <taxon>Metalysinibacillus</taxon>
    </lineage>
</organism>
<dbReference type="AlphaFoldDB" id="A0A078M9J9"/>
<dbReference type="InterPro" id="IPR036852">
    <property type="entry name" value="Peptidase_S8/S53_dom_sf"/>
</dbReference>
<feature type="domain" description="Peptidase S8/S53" evidence="8">
    <location>
        <begin position="119"/>
        <end position="364"/>
    </location>
</feature>
<proteinExistence type="inferred from homology"/>
<dbReference type="GO" id="GO:0004252">
    <property type="term" value="F:serine-type endopeptidase activity"/>
    <property type="evidence" value="ECO:0007669"/>
    <property type="project" value="UniProtKB-UniRule"/>
</dbReference>
<dbReference type="PRINTS" id="PR00723">
    <property type="entry name" value="SUBTILISIN"/>
</dbReference>
<dbReference type="HOGENOM" id="CLU_376764_0_0_9"/>
<evidence type="ECO:0000313" key="9">
    <source>
        <dbReference type="EMBL" id="CEA01331.1"/>
    </source>
</evidence>
<dbReference type="InterPro" id="IPR015500">
    <property type="entry name" value="Peptidase_S8_subtilisin-rel"/>
</dbReference>
<dbReference type="PATRIC" id="fig|1461583.4.peg.830"/>
<feature type="signal peptide" evidence="7">
    <location>
        <begin position="1"/>
        <end position="24"/>
    </location>
</feature>
<dbReference type="GO" id="GO:0006508">
    <property type="term" value="P:proteolysis"/>
    <property type="evidence" value="ECO:0007669"/>
    <property type="project" value="UniProtKB-KW"/>
</dbReference>
<comment type="similarity">
    <text evidence="1 5 6">Belongs to the peptidase S8 family.</text>
</comment>
<feature type="active site" description="Charge relay system" evidence="5">
    <location>
        <position position="127"/>
    </location>
</feature>
<evidence type="ECO:0000256" key="7">
    <source>
        <dbReference type="SAM" id="SignalP"/>
    </source>
</evidence>
<protein>
    <submittedName>
        <fullName evidence="9">Cell wall-associated protease</fullName>
    </submittedName>
</protein>
<evidence type="ECO:0000256" key="2">
    <source>
        <dbReference type="ARBA" id="ARBA00022670"/>
    </source>
</evidence>
<dbReference type="Pfam" id="PF00082">
    <property type="entry name" value="Peptidase_S8"/>
    <property type="match status" value="1"/>
</dbReference>
<evidence type="ECO:0000256" key="6">
    <source>
        <dbReference type="RuleBase" id="RU003355"/>
    </source>
</evidence>
<evidence type="ECO:0000256" key="4">
    <source>
        <dbReference type="ARBA" id="ARBA00022825"/>
    </source>
</evidence>
<reference evidence="9" key="1">
    <citation type="submission" date="2014-07" db="EMBL/GenBank/DDBJ databases">
        <authorList>
            <person name="Urmite Genomes Urmite Genomes"/>
        </authorList>
    </citation>
    <scope>NUCLEOTIDE SEQUENCE</scope>
    <source>
        <strain evidence="9">13S34_air</strain>
    </source>
</reference>
<dbReference type="InterPro" id="IPR051048">
    <property type="entry name" value="Peptidase_S8/S53_subtilisin"/>
</dbReference>
<keyword evidence="7" id="KW-0732">Signal</keyword>
<dbReference type="PROSITE" id="PS00136">
    <property type="entry name" value="SUBTILASE_ASP"/>
    <property type="match status" value="1"/>
</dbReference>
<evidence type="ECO:0000256" key="3">
    <source>
        <dbReference type="ARBA" id="ARBA00022801"/>
    </source>
</evidence>
<feature type="chain" id="PRO_5001741812" evidence="7">
    <location>
        <begin position="25"/>
        <end position="736"/>
    </location>
</feature>
<evidence type="ECO:0000256" key="5">
    <source>
        <dbReference type="PROSITE-ProRule" id="PRU01240"/>
    </source>
</evidence>
<evidence type="ECO:0000256" key="1">
    <source>
        <dbReference type="ARBA" id="ARBA00011073"/>
    </source>
</evidence>
<sequence length="736" mass="81257">MIKKLVATAAFACAAFALPATGHAAESENVIIKYTADDAIFKQLSKEDNVYLNEEQQFISLPKQKLADTAIQQAIKRGSVTYIEADYKRQASNLQEHLKMWDAVDLGLPKFTSSLRPKKETVVAVVDTGVDYAHPALKDYVLEGYDFVQDDADPMDEQGHGTHVAGITLRGANYQGIKILPVRVLDEQGAGTDSHIASGIYYAVDNGATVINMSLGGQGLSQTQRDAVLYALERNVSVVVAAGNESEEIYNKYPASERDVLTIGASAKKKALTDFSNFGVEMDLVAPGQNIYSTMPRNLDRMDGKRDGYTAMDGTSMASPFVAGIVGLIRSSYPELSYEEVELLLKSQAKRPANNDFDVNAGFGHVQLQNFTTDKQVFLLNTTYLNEGADAIQVGSYGYSEGTIEVIAGGKSLGSQEITKNGMLEFALETPKQQEIAVTAILKDKAGNVLDKATRTTPIRTKDVVLNVKNEKNENAEITVATLYGVKDDELEQLSMFIETNTKTGDIAFSTATYDEYDALYISAVADNAMYARKVNAQETVTLNAEQLNKISMKNTLFNYPKEKRFEKLYEVMPPIHVPTAVIDGHAMSSLLPINFLENPTVYVDSGNYDFSFIDMGKYHAFLTMSDVDTAKTKTIDFRNTGILTRIHVDTSQYMSHPLLQLHFEPVKVGHQPLKIGVPVDAIQPTYITRGTYDMYLHSYFMGMPVMSDAVKNVRVVNNRTLYFISGEQTTHEFGR</sequence>
<dbReference type="EMBL" id="LN483074">
    <property type="protein sequence ID" value="CEA01331.1"/>
    <property type="molecule type" value="Genomic_DNA"/>
</dbReference>
<keyword evidence="4 5" id="KW-0720">Serine protease</keyword>
<dbReference type="InterPro" id="IPR000209">
    <property type="entry name" value="Peptidase_S8/S53_dom"/>
</dbReference>
<feature type="active site" description="Charge relay system" evidence="5">
    <location>
        <position position="160"/>
    </location>
</feature>
<dbReference type="PANTHER" id="PTHR43399:SF4">
    <property type="entry name" value="CELL WALL-ASSOCIATED PROTEASE"/>
    <property type="match status" value="1"/>
</dbReference>
<dbReference type="PROSITE" id="PS00138">
    <property type="entry name" value="SUBTILASE_SER"/>
    <property type="match status" value="1"/>
</dbReference>
<dbReference type="Gene3D" id="3.40.50.200">
    <property type="entry name" value="Peptidase S8/S53 domain"/>
    <property type="match status" value="1"/>
</dbReference>
<dbReference type="InterPro" id="IPR023828">
    <property type="entry name" value="Peptidase_S8_Ser-AS"/>
</dbReference>
<dbReference type="PROSITE" id="PS51892">
    <property type="entry name" value="SUBTILASE"/>
    <property type="match status" value="1"/>
</dbReference>
<keyword evidence="2 5" id="KW-0645">Protease</keyword>
<gene>
    <name evidence="9" type="primary">wprA</name>
    <name evidence="9" type="ORF">BN1050_00870</name>
</gene>